<organism evidence="1">
    <name type="scientific">Anguilla anguilla</name>
    <name type="common">European freshwater eel</name>
    <name type="synonym">Muraena anguilla</name>
    <dbReference type="NCBI Taxonomy" id="7936"/>
    <lineage>
        <taxon>Eukaryota</taxon>
        <taxon>Metazoa</taxon>
        <taxon>Chordata</taxon>
        <taxon>Craniata</taxon>
        <taxon>Vertebrata</taxon>
        <taxon>Euteleostomi</taxon>
        <taxon>Actinopterygii</taxon>
        <taxon>Neopterygii</taxon>
        <taxon>Teleostei</taxon>
        <taxon>Anguilliformes</taxon>
        <taxon>Anguillidae</taxon>
        <taxon>Anguilla</taxon>
    </lineage>
</organism>
<sequence>MPVPLSHSSLYCCPLCTHCQSKGSIFHVTACDYIARCR</sequence>
<reference evidence="1" key="1">
    <citation type="submission" date="2014-11" db="EMBL/GenBank/DDBJ databases">
        <authorList>
            <person name="Amaro Gonzalez C."/>
        </authorList>
    </citation>
    <scope>NUCLEOTIDE SEQUENCE</scope>
</reference>
<proteinExistence type="predicted"/>
<reference evidence="1" key="2">
    <citation type="journal article" date="2015" name="Fish Shellfish Immunol.">
        <title>Early steps in the European eel (Anguilla anguilla)-Vibrio vulnificus interaction in the gills: Role of the RtxA13 toxin.</title>
        <authorList>
            <person name="Callol A."/>
            <person name="Pajuelo D."/>
            <person name="Ebbesson L."/>
            <person name="Teles M."/>
            <person name="MacKenzie S."/>
            <person name="Amaro C."/>
        </authorList>
    </citation>
    <scope>NUCLEOTIDE SEQUENCE</scope>
</reference>
<dbReference type="EMBL" id="GBXM01034812">
    <property type="protein sequence ID" value="JAH73765.1"/>
    <property type="molecule type" value="Transcribed_RNA"/>
</dbReference>
<protein>
    <submittedName>
        <fullName evidence="1">Uncharacterized protein</fullName>
    </submittedName>
</protein>
<accession>A0A0E9V8I8</accession>
<evidence type="ECO:0000313" key="1">
    <source>
        <dbReference type="EMBL" id="JAH73765.1"/>
    </source>
</evidence>
<name>A0A0E9V8I8_ANGAN</name>
<dbReference type="AlphaFoldDB" id="A0A0E9V8I8"/>